<dbReference type="Proteomes" id="UP000095281">
    <property type="component" value="Unplaced"/>
</dbReference>
<evidence type="ECO:0000313" key="2">
    <source>
        <dbReference type="WBParaSite" id="MhA1_Contig586.frz3.gene13"/>
    </source>
</evidence>
<proteinExistence type="predicted"/>
<protein>
    <submittedName>
        <fullName evidence="2">Uncharacterized protein</fullName>
    </submittedName>
</protein>
<name>A0A1I8BUL1_MELHA</name>
<dbReference type="AlphaFoldDB" id="A0A1I8BUL1"/>
<keyword evidence="1" id="KW-1185">Reference proteome</keyword>
<accession>A0A1I8BUL1</accession>
<reference evidence="2" key="1">
    <citation type="submission" date="2016-11" db="UniProtKB">
        <authorList>
            <consortium name="WormBaseParasite"/>
        </authorList>
    </citation>
    <scope>IDENTIFICATION</scope>
</reference>
<dbReference type="WBParaSite" id="MhA1_Contig586.frz3.gene13">
    <property type="protein sequence ID" value="MhA1_Contig586.frz3.gene13"/>
    <property type="gene ID" value="MhA1_Contig586.frz3.gene13"/>
</dbReference>
<organism evidence="1 2">
    <name type="scientific">Meloidogyne hapla</name>
    <name type="common">Root-knot nematode worm</name>
    <dbReference type="NCBI Taxonomy" id="6305"/>
    <lineage>
        <taxon>Eukaryota</taxon>
        <taxon>Metazoa</taxon>
        <taxon>Ecdysozoa</taxon>
        <taxon>Nematoda</taxon>
        <taxon>Chromadorea</taxon>
        <taxon>Rhabditida</taxon>
        <taxon>Tylenchina</taxon>
        <taxon>Tylenchomorpha</taxon>
        <taxon>Tylenchoidea</taxon>
        <taxon>Meloidogynidae</taxon>
        <taxon>Meloidogyninae</taxon>
        <taxon>Meloidogyne</taxon>
    </lineage>
</organism>
<evidence type="ECO:0000313" key="1">
    <source>
        <dbReference type="Proteomes" id="UP000095281"/>
    </source>
</evidence>
<sequence>MFLNTFFKNVEPLSIFVKISWREVDGNKFIYPHHLTNENKERFDLKLIKSYPKNPGKTKEVFDKHTDGYDNCSFNGNDDTEDTINYSLQIFIGENEIIKPIEVEDNSIVYVTLHSDIAKYKIVTESQEEYFKEIKKFFELPYRYLIFNWQTRGRGKSLEIGCKDKNGEQDIAEINNVIKNEEPKAVKRKREFHPRVKHISECVRVKICPDQQYTLKMLEYGKAYPVNLTCTSAIFEKTVNIYELNIATPNRNSSCILKDEKLSVNGFNDKMDSEEEKVYARISEVFDQKNGSNHI</sequence>